<evidence type="ECO:0000259" key="3">
    <source>
        <dbReference type="Pfam" id="PF02582"/>
    </source>
</evidence>
<dbReference type="EMBL" id="JALJOU010000004">
    <property type="protein sequence ID" value="KAK9844072.1"/>
    <property type="molecule type" value="Genomic_DNA"/>
</dbReference>
<proteinExistence type="inferred from homology"/>
<dbReference type="InterPro" id="IPR051624">
    <property type="entry name" value="RMD1/Sad1-interacting"/>
</dbReference>
<name>A0AAW1SE09_9CHLO</name>
<gene>
    <name evidence="4" type="ORF">WJX81_003755</name>
</gene>
<dbReference type="Proteomes" id="UP001445335">
    <property type="component" value="Unassembled WGS sequence"/>
</dbReference>
<feature type="domain" description="DUF155" evidence="3">
    <location>
        <begin position="112"/>
        <end position="274"/>
    </location>
</feature>
<evidence type="ECO:0000313" key="4">
    <source>
        <dbReference type="EMBL" id="KAK9844072.1"/>
    </source>
</evidence>
<dbReference type="PANTHER" id="PTHR16255">
    <property type="entry name" value="REQUIRED FOR MEIOTIC NUCLEAR DIVISION PROTEIN 1 HOMOLOG"/>
    <property type="match status" value="1"/>
</dbReference>
<evidence type="ECO:0000256" key="1">
    <source>
        <dbReference type="ARBA" id="ARBA00008306"/>
    </source>
</evidence>
<reference evidence="4 5" key="1">
    <citation type="journal article" date="2024" name="Nat. Commun.">
        <title>Phylogenomics reveals the evolutionary origins of lichenization in chlorophyte algae.</title>
        <authorList>
            <person name="Puginier C."/>
            <person name="Libourel C."/>
            <person name="Otte J."/>
            <person name="Skaloud P."/>
            <person name="Haon M."/>
            <person name="Grisel S."/>
            <person name="Petersen M."/>
            <person name="Berrin J.G."/>
            <person name="Delaux P.M."/>
            <person name="Dal Grande F."/>
            <person name="Keller J."/>
        </authorList>
    </citation>
    <scope>NUCLEOTIDE SEQUENCE [LARGE SCALE GENOMIC DNA]</scope>
    <source>
        <strain evidence="4 5">SAG 245.80</strain>
    </source>
</reference>
<keyword evidence="2" id="KW-0812">Transmembrane</keyword>
<accession>A0AAW1SE09</accession>
<keyword evidence="5" id="KW-1185">Reference proteome</keyword>
<evidence type="ECO:0000256" key="2">
    <source>
        <dbReference type="SAM" id="Phobius"/>
    </source>
</evidence>
<dbReference type="InterPro" id="IPR003734">
    <property type="entry name" value="DUF155"/>
</dbReference>
<dbReference type="Pfam" id="PF02582">
    <property type="entry name" value="DUF155"/>
    <property type="match status" value="1"/>
</dbReference>
<dbReference type="PANTHER" id="PTHR16255:SF6">
    <property type="entry name" value="PROTEIN RETARDED ROOT GROWTH-LIKE"/>
    <property type="match status" value="1"/>
</dbReference>
<comment type="similarity">
    <text evidence="1">Belongs to the RMD1/sif2 family.</text>
</comment>
<keyword evidence="2" id="KW-0472">Membrane</keyword>
<dbReference type="AlphaFoldDB" id="A0AAW1SE09"/>
<feature type="transmembrane region" description="Helical" evidence="2">
    <location>
        <begin position="299"/>
        <end position="317"/>
    </location>
</feature>
<keyword evidence="2" id="KW-1133">Transmembrane helix</keyword>
<comment type="caution">
    <text evidence="4">The sequence shown here is derived from an EMBL/GenBank/DDBJ whole genome shotgun (WGS) entry which is preliminary data.</text>
</comment>
<organism evidence="4 5">
    <name type="scientific">Elliptochloris bilobata</name>
    <dbReference type="NCBI Taxonomy" id="381761"/>
    <lineage>
        <taxon>Eukaryota</taxon>
        <taxon>Viridiplantae</taxon>
        <taxon>Chlorophyta</taxon>
        <taxon>core chlorophytes</taxon>
        <taxon>Trebouxiophyceae</taxon>
        <taxon>Trebouxiophyceae incertae sedis</taxon>
        <taxon>Elliptochloris clade</taxon>
        <taxon>Elliptochloris</taxon>
    </lineage>
</organism>
<sequence length="327" mass="37558">MVAALQQRLQVGDELVEWDEDRIILHPTYHDYQFSAKAFHVGRGLSQQARQLYRMAAERGFPSFWNTAEWRLICLGPRPAAPRESSAAVAGETETGLPYDEPYVAVFENMDTVVFFNGCGNEAQLWQQFAGHVLPTREIEELRVFVRPQMTSESMILADSIGLKAAQPDKIKTIAYLLAQTVALHFYETEVDTMLRAFQDINADMERTGELVAAMAKGELLKMVARNNVMRTGILSSKIGLTKRFDAAWRDAECSRIYEHLREEMEITRRYEDLEVKFDLIQDNLKYFLEIIQNKKSDFLEYLIVILIAAEIFVSLFDMWTRDAFSG</sequence>
<protein>
    <recommendedName>
        <fullName evidence="3">DUF155 domain-containing protein</fullName>
    </recommendedName>
</protein>
<evidence type="ECO:0000313" key="5">
    <source>
        <dbReference type="Proteomes" id="UP001445335"/>
    </source>
</evidence>
<dbReference type="GO" id="GO:0005739">
    <property type="term" value="C:mitochondrion"/>
    <property type="evidence" value="ECO:0007669"/>
    <property type="project" value="UniProtKB-ARBA"/>
</dbReference>